<dbReference type="PANTHER" id="PTHR11407:SF63">
    <property type="entry name" value="LYSOZYME C"/>
    <property type="match status" value="1"/>
</dbReference>
<evidence type="ECO:0000259" key="6">
    <source>
        <dbReference type="PROSITE" id="PS00128"/>
    </source>
</evidence>
<dbReference type="GO" id="GO:0031640">
    <property type="term" value="P:killing of cells of another organism"/>
    <property type="evidence" value="ECO:0007669"/>
    <property type="project" value="UniProtKB-KW"/>
</dbReference>
<protein>
    <recommendedName>
        <fullName evidence="1">lysozyme</fullName>
        <ecNumber evidence="1">3.2.1.17</ecNumber>
    </recommendedName>
</protein>
<dbReference type="EMBL" id="CM012437">
    <property type="protein sequence ID" value="RVE76597.1"/>
    <property type="molecule type" value="Genomic_DNA"/>
</dbReference>
<dbReference type="Gene3D" id="1.10.530.10">
    <property type="match status" value="1"/>
</dbReference>
<feature type="compositionally biased region" description="Basic and acidic residues" evidence="4">
    <location>
        <begin position="150"/>
        <end position="162"/>
    </location>
</feature>
<dbReference type="PROSITE" id="PS00128">
    <property type="entry name" value="GLYCOSYL_HYDROL_F22_1"/>
    <property type="match status" value="1"/>
</dbReference>
<dbReference type="SUPFAM" id="SSF53955">
    <property type="entry name" value="Lysozyme-like"/>
    <property type="match status" value="1"/>
</dbReference>
<feature type="compositionally biased region" description="Basic and acidic residues" evidence="4">
    <location>
        <begin position="122"/>
        <end position="131"/>
    </location>
</feature>
<dbReference type="SMART" id="SM00263">
    <property type="entry name" value="LYZ1"/>
    <property type="match status" value="1"/>
</dbReference>
<sequence length="289" mass="32473">MKLGLLLALTGAALVLNLSESRIVSKCELRQKLQQVLPLPRKYGRYKDQILALVTCELERRSQLDSNLVTGDAVLPTAAARQTTQSSEGNQTATEQDIDSTISSAPMISTTVPSLRRKRWASKKDFRERSDKRRGRKGQSSEENGVSGNPREKRDASSEEKGHKQRGNKRRGKKGRGSDESGKNKQKNKKEKKPSKHSHESSSQEENTMEQNQGPSKYFGLFQFSDSFFCDSGNGLSKNLCDKNCSAFVDDDITDDLECFAYRGYWRSILDEVSSSCSNQQDTYFDECE</sequence>
<feature type="region of interest" description="Disordered" evidence="4">
    <location>
        <begin position="79"/>
        <end position="214"/>
    </location>
</feature>
<name>A0A3S2MX48_ORYJA</name>
<evidence type="ECO:0000256" key="2">
    <source>
        <dbReference type="ARBA" id="ARBA00022638"/>
    </source>
</evidence>
<dbReference type="InterPro" id="IPR019799">
    <property type="entry name" value="Glyco_hydro_22_CS"/>
</dbReference>
<dbReference type="Pfam" id="PF00062">
    <property type="entry name" value="Lys"/>
    <property type="match status" value="1"/>
</dbReference>
<feature type="domain" description="Glycosyl hydrolases family 22 (GH22)" evidence="6">
    <location>
        <begin position="241"/>
        <end position="259"/>
    </location>
</feature>
<gene>
    <name evidence="7" type="ORF">OJAV_G00009980</name>
</gene>
<dbReference type="PROSITE" id="PS51348">
    <property type="entry name" value="GLYCOSYL_HYDROL_F22_2"/>
    <property type="match status" value="1"/>
</dbReference>
<feature type="compositionally biased region" description="Basic residues" evidence="4">
    <location>
        <begin position="163"/>
        <end position="175"/>
    </location>
</feature>
<feature type="signal peptide" evidence="5">
    <location>
        <begin position="1"/>
        <end position="21"/>
    </location>
</feature>
<proteinExistence type="predicted"/>
<organism evidence="7 8">
    <name type="scientific">Oryzias javanicus</name>
    <name type="common">Javanese ricefish</name>
    <name type="synonym">Aplocheilus javanicus</name>
    <dbReference type="NCBI Taxonomy" id="123683"/>
    <lineage>
        <taxon>Eukaryota</taxon>
        <taxon>Metazoa</taxon>
        <taxon>Chordata</taxon>
        <taxon>Craniata</taxon>
        <taxon>Vertebrata</taxon>
        <taxon>Euteleostomi</taxon>
        <taxon>Actinopterygii</taxon>
        <taxon>Neopterygii</taxon>
        <taxon>Teleostei</taxon>
        <taxon>Neoteleostei</taxon>
        <taxon>Acanthomorphata</taxon>
        <taxon>Ovalentaria</taxon>
        <taxon>Atherinomorphae</taxon>
        <taxon>Beloniformes</taxon>
        <taxon>Adrianichthyidae</taxon>
        <taxon>Oryziinae</taxon>
        <taxon>Oryzias</taxon>
    </lineage>
</organism>
<dbReference type="InterPro" id="IPR023346">
    <property type="entry name" value="Lysozyme-like_dom_sf"/>
</dbReference>
<keyword evidence="3" id="KW-1015">Disulfide bond</keyword>
<reference evidence="7 8" key="1">
    <citation type="submission" date="2018-11" db="EMBL/GenBank/DDBJ databases">
        <authorList>
            <person name="Lopez-Roques C."/>
            <person name="Donnadieu C."/>
            <person name="Bouchez O."/>
            <person name="Klopp C."/>
            <person name="Cabau C."/>
            <person name="Zahm M."/>
        </authorList>
    </citation>
    <scope>NUCLEOTIDE SEQUENCE [LARGE SCALE GENOMIC DNA]</scope>
    <source>
        <strain evidence="7">RS831</strain>
        <tissue evidence="7">Whole body</tissue>
    </source>
</reference>
<feature type="chain" id="PRO_5018527191" description="lysozyme" evidence="5">
    <location>
        <begin position="22"/>
        <end position="289"/>
    </location>
</feature>
<dbReference type="Proteomes" id="UP000283210">
    <property type="component" value="Chromosome 1"/>
</dbReference>
<dbReference type="GO" id="GO:0042742">
    <property type="term" value="P:defense response to bacterium"/>
    <property type="evidence" value="ECO:0007669"/>
    <property type="project" value="UniProtKB-KW"/>
</dbReference>
<feature type="compositionally biased region" description="Basic residues" evidence="4">
    <location>
        <begin position="184"/>
        <end position="196"/>
    </location>
</feature>
<keyword evidence="2" id="KW-0081">Bacteriolytic enzyme</keyword>
<evidence type="ECO:0000256" key="3">
    <source>
        <dbReference type="ARBA" id="ARBA00023157"/>
    </source>
</evidence>
<evidence type="ECO:0000256" key="5">
    <source>
        <dbReference type="SAM" id="SignalP"/>
    </source>
</evidence>
<evidence type="ECO:0000313" key="7">
    <source>
        <dbReference type="EMBL" id="RVE76597.1"/>
    </source>
</evidence>
<keyword evidence="2" id="KW-0929">Antimicrobial</keyword>
<keyword evidence="5" id="KW-0732">Signal</keyword>
<evidence type="ECO:0000256" key="1">
    <source>
        <dbReference type="ARBA" id="ARBA00012732"/>
    </source>
</evidence>
<dbReference type="PANTHER" id="PTHR11407">
    <property type="entry name" value="LYSOZYME C"/>
    <property type="match status" value="1"/>
</dbReference>
<accession>A0A3S2MX48</accession>
<evidence type="ECO:0000313" key="8">
    <source>
        <dbReference type="Proteomes" id="UP000283210"/>
    </source>
</evidence>
<dbReference type="GO" id="GO:0003796">
    <property type="term" value="F:lysozyme activity"/>
    <property type="evidence" value="ECO:0007669"/>
    <property type="project" value="UniProtKB-EC"/>
</dbReference>
<keyword evidence="8" id="KW-1185">Reference proteome</keyword>
<dbReference type="OrthoDB" id="17373at2759"/>
<dbReference type="AlphaFoldDB" id="A0A3S2MX48"/>
<reference evidence="7 8" key="2">
    <citation type="submission" date="2019-01" db="EMBL/GenBank/DDBJ databases">
        <title>A chromosome length genome reference of the Java medaka (oryzias javanicus).</title>
        <authorList>
            <person name="Herpin A."/>
            <person name="Takehana Y."/>
            <person name="Naruse K."/>
            <person name="Ansai S."/>
            <person name="Kawaguchi M."/>
        </authorList>
    </citation>
    <scope>NUCLEOTIDE SEQUENCE [LARGE SCALE GENOMIC DNA]</scope>
    <source>
        <strain evidence="7">RS831</strain>
        <tissue evidence="7">Whole body</tissue>
    </source>
</reference>
<evidence type="ECO:0000256" key="4">
    <source>
        <dbReference type="SAM" id="MobiDB-lite"/>
    </source>
</evidence>
<dbReference type="InterPro" id="IPR001916">
    <property type="entry name" value="Glyco_hydro_22"/>
</dbReference>
<feature type="compositionally biased region" description="Polar residues" evidence="4">
    <location>
        <begin position="80"/>
        <end position="113"/>
    </location>
</feature>
<dbReference type="EC" id="3.2.1.17" evidence="1"/>